<evidence type="ECO:0000313" key="3">
    <source>
        <dbReference type="Proteomes" id="UP001197626"/>
    </source>
</evidence>
<dbReference type="InterPro" id="IPR029062">
    <property type="entry name" value="Class_I_gatase-like"/>
</dbReference>
<proteinExistence type="predicted"/>
<gene>
    <name evidence="2" type="ORF">LN051_10160</name>
</gene>
<dbReference type="EMBL" id="CP086654">
    <property type="protein sequence ID" value="UEX89907.1"/>
    <property type="molecule type" value="Genomic_DNA"/>
</dbReference>
<dbReference type="InterPro" id="IPR002818">
    <property type="entry name" value="DJ-1/PfpI"/>
</dbReference>
<dbReference type="Gene3D" id="3.40.50.880">
    <property type="match status" value="1"/>
</dbReference>
<dbReference type="Proteomes" id="UP001197626">
    <property type="component" value="Chromosome"/>
</dbReference>
<feature type="domain" description="DJ-1/PfpI" evidence="1">
    <location>
        <begin position="2"/>
        <end position="163"/>
    </location>
</feature>
<dbReference type="SUPFAM" id="SSF52317">
    <property type="entry name" value="Class I glutamine amidotransferase-like"/>
    <property type="match status" value="1"/>
</dbReference>
<evidence type="ECO:0000313" key="2">
    <source>
        <dbReference type="EMBL" id="UEX89907.1"/>
    </source>
</evidence>
<dbReference type="RefSeq" id="WP_229292412.1">
    <property type="nucleotide sequence ID" value="NZ_CP086654.1"/>
</dbReference>
<dbReference type="CDD" id="cd03140">
    <property type="entry name" value="GATase1_PfpI_3"/>
    <property type="match status" value="1"/>
</dbReference>
<dbReference type="Pfam" id="PF01965">
    <property type="entry name" value="DJ-1_PfpI"/>
    <property type="match status" value="1"/>
</dbReference>
<evidence type="ECO:0000259" key="1">
    <source>
        <dbReference type="Pfam" id="PF01965"/>
    </source>
</evidence>
<dbReference type="PANTHER" id="PTHR48094:SF19">
    <property type="entry name" value="DJ-1_PFPI DOMAIN-CONTAINING PROTEIN"/>
    <property type="match status" value="1"/>
</dbReference>
<dbReference type="InterPro" id="IPR050325">
    <property type="entry name" value="Prot/Nucl_acid_deglycase"/>
</dbReference>
<sequence>MKKALFLLLDQFADWESAYLSSMLNQSEDWEIKTISLNKTVTSIGNFAVTVDYEIGQFDETYDLLILIGGNTWNVENEMLYHFIKQAFANKIPIGAICGAVDYLAKNGFLNDYKHTGNALSLWKGFNQYENASFFIEAQAIRDGHLVTANGTAPIEFMEHILKLIEFDTPENIERKMYMIQQGYYRYCRQYGNPYI</sequence>
<keyword evidence="2" id="KW-0315">Glutamine amidotransferase</keyword>
<keyword evidence="3" id="KW-1185">Reference proteome</keyword>
<organism evidence="2 3">
    <name type="scientific">Staphylococcus ratti</name>
    <dbReference type="NCBI Taxonomy" id="2892440"/>
    <lineage>
        <taxon>Bacteria</taxon>
        <taxon>Bacillati</taxon>
        <taxon>Bacillota</taxon>
        <taxon>Bacilli</taxon>
        <taxon>Bacillales</taxon>
        <taxon>Staphylococcaceae</taxon>
        <taxon>Staphylococcus</taxon>
    </lineage>
</organism>
<dbReference type="PANTHER" id="PTHR48094">
    <property type="entry name" value="PROTEIN/NUCLEIC ACID DEGLYCASE DJ-1-RELATED"/>
    <property type="match status" value="1"/>
</dbReference>
<name>A0ABY3PC49_9STAP</name>
<protein>
    <submittedName>
        <fullName evidence="2">Glutamine amidotransferase</fullName>
    </submittedName>
</protein>
<accession>A0ABY3PC49</accession>
<reference evidence="2 3" key="1">
    <citation type="journal article" date="2022" name="Pathogens">
        <title>Staphylococcus ratti sp. nov. Isolated from a Lab Rat.</title>
        <authorList>
            <person name="Kovarovic V."/>
            <person name="Sedlacek I."/>
            <person name="Petras P."/>
            <person name="Kralova S."/>
            <person name="Maslanova I."/>
            <person name="Svec P."/>
            <person name="Neumann-Schaal M."/>
            <person name="Botka T."/>
            <person name="Gelbicova T."/>
            <person name="Stankova E."/>
            <person name="Doskar J."/>
            <person name="Pantucek R."/>
        </authorList>
    </citation>
    <scope>NUCLEOTIDE SEQUENCE [LARGE SCALE GENOMIC DNA]</scope>
    <source>
        <strain evidence="2 3">CCM 9025</strain>
    </source>
</reference>